<feature type="compositionally biased region" description="Acidic residues" evidence="1">
    <location>
        <begin position="133"/>
        <end position="148"/>
    </location>
</feature>
<reference evidence="2" key="1">
    <citation type="submission" date="2022-07" db="EMBL/GenBank/DDBJ databases">
        <title>Chromosome-level genome of Muraenolepis orangiensis.</title>
        <authorList>
            <person name="Kim J."/>
        </authorList>
    </citation>
    <scope>NUCLEOTIDE SEQUENCE</scope>
    <source>
        <strain evidence="2">KU_S4_2022</strain>
        <tissue evidence="2">Muscle</tissue>
    </source>
</reference>
<evidence type="ECO:0000313" key="3">
    <source>
        <dbReference type="Proteomes" id="UP001148018"/>
    </source>
</evidence>
<gene>
    <name evidence="2" type="ORF">NHX12_016422</name>
</gene>
<dbReference type="Proteomes" id="UP001148018">
    <property type="component" value="Unassembled WGS sequence"/>
</dbReference>
<feature type="compositionally biased region" description="Low complexity" evidence="1">
    <location>
        <begin position="281"/>
        <end position="298"/>
    </location>
</feature>
<evidence type="ECO:0000256" key="1">
    <source>
        <dbReference type="SAM" id="MobiDB-lite"/>
    </source>
</evidence>
<proteinExistence type="predicted"/>
<feature type="compositionally biased region" description="Polar residues" evidence="1">
    <location>
        <begin position="218"/>
        <end position="231"/>
    </location>
</feature>
<feature type="compositionally biased region" description="Low complexity" evidence="1">
    <location>
        <begin position="197"/>
        <end position="212"/>
    </location>
</feature>
<dbReference type="EMBL" id="JANIIK010002224">
    <property type="protein sequence ID" value="KAJ3581644.1"/>
    <property type="molecule type" value="Genomic_DNA"/>
</dbReference>
<feature type="compositionally biased region" description="Polar residues" evidence="1">
    <location>
        <begin position="173"/>
        <end position="191"/>
    </location>
</feature>
<sequence>MSGPPAKQAKTPQPTPRTRTAALPRISTPGTKTSSKASVPNSDEDSEEEEETEDSEEEEEDEGDLPSRPGPSQDPRGRSPQVFGPQRVLLQSPAARPSPAARQQTPARGPALVSAANRKSAPAAVTSVLPASDSEDDDWSSDISELQEMDPKRLQAYQQPNAIAADKRLPAKPSQNRPRSSSLPTRVTQVMSGPPAKQAKTPQPTPRTRTAALPRISTPGTKTSSKASVPNSDEDSEEEEETEDSEEEEEDEGDLPSRPGPSQDPRGRSPQVFGPQRVLLQSPAARPSPAARQQTPARGPALVSAANRKSAPAAVTSVVTAADSEDDDWSSDISELQEMDPKRLQAYQQPNAIAADKRLPAKRKC</sequence>
<feature type="compositionally biased region" description="Low complexity" evidence="1">
    <location>
        <begin position="310"/>
        <end position="322"/>
    </location>
</feature>
<feature type="compositionally biased region" description="Acidic residues" evidence="1">
    <location>
        <begin position="232"/>
        <end position="254"/>
    </location>
</feature>
<organism evidence="2 3">
    <name type="scientific">Muraenolepis orangiensis</name>
    <name type="common">Patagonian moray cod</name>
    <dbReference type="NCBI Taxonomy" id="630683"/>
    <lineage>
        <taxon>Eukaryota</taxon>
        <taxon>Metazoa</taxon>
        <taxon>Chordata</taxon>
        <taxon>Craniata</taxon>
        <taxon>Vertebrata</taxon>
        <taxon>Euteleostomi</taxon>
        <taxon>Actinopterygii</taxon>
        <taxon>Neopterygii</taxon>
        <taxon>Teleostei</taxon>
        <taxon>Neoteleostei</taxon>
        <taxon>Acanthomorphata</taxon>
        <taxon>Zeiogadaria</taxon>
        <taxon>Gadariae</taxon>
        <taxon>Gadiformes</taxon>
        <taxon>Muraenolepidoidei</taxon>
        <taxon>Muraenolepididae</taxon>
        <taxon>Muraenolepis</taxon>
    </lineage>
</organism>
<comment type="caution">
    <text evidence="2">The sequence shown here is derived from an EMBL/GenBank/DDBJ whole genome shotgun (WGS) entry which is preliminary data.</text>
</comment>
<accession>A0A9Q0D4A0</accession>
<feature type="compositionally biased region" description="Polar residues" evidence="1">
    <location>
        <begin position="28"/>
        <end position="41"/>
    </location>
</feature>
<feature type="compositionally biased region" description="Low complexity" evidence="1">
    <location>
        <begin position="91"/>
        <end position="108"/>
    </location>
</feature>
<feature type="compositionally biased region" description="Acidic residues" evidence="1">
    <location>
        <begin position="42"/>
        <end position="64"/>
    </location>
</feature>
<keyword evidence="3" id="KW-1185">Reference proteome</keyword>
<protein>
    <submittedName>
        <fullName evidence="2">Uncharacterized protein</fullName>
    </submittedName>
</protein>
<feature type="region of interest" description="Disordered" evidence="1">
    <location>
        <begin position="1"/>
        <end position="331"/>
    </location>
</feature>
<feature type="compositionally biased region" description="Low complexity" evidence="1">
    <location>
        <begin position="7"/>
        <end position="22"/>
    </location>
</feature>
<evidence type="ECO:0000313" key="2">
    <source>
        <dbReference type="EMBL" id="KAJ3581644.1"/>
    </source>
</evidence>
<name>A0A9Q0D4A0_9TELE</name>
<dbReference type="AlphaFoldDB" id="A0A9Q0D4A0"/>